<organism evidence="4 5">
    <name type="scientific">Candidatus Bacteroides intestinipullorum</name>
    <dbReference type="NCBI Taxonomy" id="2838471"/>
    <lineage>
        <taxon>Bacteria</taxon>
        <taxon>Pseudomonadati</taxon>
        <taxon>Bacteroidota</taxon>
        <taxon>Bacteroidia</taxon>
        <taxon>Bacteroidales</taxon>
        <taxon>Bacteroidaceae</taxon>
        <taxon>Bacteroides</taxon>
    </lineage>
</organism>
<evidence type="ECO:0000256" key="1">
    <source>
        <dbReference type="SAM" id="MobiDB-lite"/>
    </source>
</evidence>
<dbReference type="Proteomes" id="UP000824236">
    <property type="component" value="Unassembled WGS sequence"/>
</dbReference>
<dbReference type="PANTHER" id="PTHR34985">
    <property type="entry name" value="SLR0554 PROTEIN"/>
    <property type="match status" value="1"/>
</dbReference>
<protein>
    <submittedName>
        <fullName evidence="4">Virulence protein E</fullName>
    </submittedName>
</protein>
<feature type="domain" description="Virulence-associated protein E-like" evidence="2">
    <location>
        <begin position="388"/>
        <end position="608"/>
    </location>
</feature>
<gene>
    <name evidence="4" type="ORF">H9791_07740</name>
</gene>
<comment type="caution">
    <text evidence="4">The sequence shown here is derived from an EMBL/GenBank/DDBJ whole genome shotgun (WGS) entry which is preliminary data.</text>
</comment>
<dbReference type="AlphaFoldDB" id="A0A9E2KHK8"/>
<reference evidence="4" key="2">
    <citation type="submission" date="2021-04" db="EMBL/GenBank/DDBJ databases">
        <authorList>
            <person name="Gilroy R."/>
        </authorList>
    </citation>
    <scope>NUCLEOTIDE SEQUENCE</scope>
    <source>
        <strain evidence="4">B3-3758</strain>
    </source>
</reference>
<reference evidence="4" key="1">
    <citation type="journal article" date="2021" name="PeerJ">
        <title>Extensive microbial diversity within the chicken gut microbiome revealed by metagenomics and culture.</title>
        <authorList>
            <person name="Gilroy R."/>
            <person name="Ravi A."/>
            <person name="Getino M."/>
            <person name="Pursley I."/>
            <person name="Horton D.L."/>
            <person name="Alikhan N.F."/>
            <person name="Baker D."/>
            <person name="Gharbi K."/>
            <person name="Hall N."/>
            <person name="Watson M."/>
            <person name="Adriaenssens E.M."/>
            <person name="Foster-Nyarko E."/>
            <person name="Jarju S."/>
            <person name="Secka A."/>
            <person name="Antonio M."/>
            <person name="Oren A."/>
            <person name="Chaudhuri R.R."/>
            <person name="La Ragione R."/>
            <person name="Hildebrand F."/>
            <person name="Pallen M.J."/>
        </authorList>
    </citation>
    <scope>NUCLEOTIDE SEQUENCE</scope>
    <source>
        <strain evidence="4">B3-3758</strain>
    </source>
</reference>
<evidence type="ECO:0000259" key="3">
    <source>
        <dbReference type="Pfam" id="PF08800"/>
    </source>
</evidence>
<dbReference type="PANTHER" id="PTHR34985:SF1">
    <property type="entry name" value="SLR0554 PROTEIN"/>
    <property type="match status" value="1"/>
</dbReference>
<proteinExistence type="predicted"/>
<accession>A0A9E2KHK8</accession>
<sequence length="720" mass="82023">MEQTSLSLFKGYSDKSPSTATLAEVINLIRESPAVRDHTEKHRYFLLQGNAIAARREKSSCPCFAVAVRFDGGKQQKHIHSWTGLCLADIDHIDPDGLEELRRKACADPHTLLAYVTIGGNGLRILFLIDKLEGVNRQSLTLYKRIFEQANRYYADLLGCPCDLQCKNATRLSGLAHDPAVFFNPAAQPFRLESFAETQQQTLQPASRPAARRLLKRAVAAASQILQQEQVVYEPHHRNQYIMRMGYLLNAYGVPQADAEQWAVDTFTDYDGNVAGVIASCYTHVDEHATRPLPAVLKAKAKSTCDVKQIEDFLNRQAVFRHNVITGQCEIAYLDGNAASEFAPLTDRDVNSLWTRMSKEVGRTRQCDIYSVLHSDFVSLYNPFRDYLQSLPAWDGTTDHIARLASTVHVRGEQARFTAYFRKWLVGLVAGVIEESNVNHQILVLIGSQGSYKTTWFNYLLPPELRRYFLTKVSNNYASKDDLFSLSEFILICLEEIDEMSPATLNQLKAMVTLKSVNERAAYARNKEHRPHIASFCATGNNVNFLNDPSGNRRWLPFEVESIDPPQDNPVDYVGVYAQAYHHWQDNFRYWFDAEEIDALNRYNQRFETPNLERELILSHFRCTLPGETGIFVTTAYVLNQINRYIRQPLSPIKVGLLMKQLGFKPIRYAGQRGYRVYEYTAEEIMQNRHAAARFTQEDWQNPEDGRAPEGGPDEEPLLV</sequence>
<feature type="region of interest" description="Disordered" evidence="1">
    <location>
        <begin position="697"/>
        <end position="720"/>
    </location>
</feature>
<feature type="domain" description="BT4734-like N-terminal" evidence="3">
    <location>
        <begin position="57"/>
        <end position="183"/>
    </location>
</feature>
<dbReference type="InterPro" id="IPR014907">
    <property type="entry name" value="BT4734-like_N"/>
</dbReference>
<dbReference type="Pfam" id="PF05272">
    <property type="entry name" value="VapE-like_dom"/>
    <property type="match status" value="1"/>
</dbReference>
<evidence type="ECO:0000259" key="2">
    <source>
        <dbReference type="Pfam" id="PF05272"/>
    </source>
</evidence>
<evidence type="ECO:0000313" key="4">
    <source>
        <dbReference type="EMBL" id="MBU3814384.1"/>
    </source>
</evidence>
<dbReference type="EMBL" id="JAHLFO010000110">
    <property type="protein sequence ID" value="MBU3814384.1"/>
    <property type="molecule type" value="Genomic_DNA"/>
</dbReference>
<name>A0A9E2KHK8_9BACE</name>
<dbReference type="InterPro" id="IPR007936">
    <property type="entry name" value="VapE-like_dom"/>
</dbReference>
<evidence type="ECO:0000313" key="5">
    <source>
        <dbReference type="Proteomes" id="UP000824236"/>
    </source>
</evidence>
<dbReference type="Pfam" id="PF08800">
    <property type="entry name" value="BT4734-like_N"/>
    <property type="match status" value="1"/>
</dbReference>